<gene>
    <name evidence="12" type="ORF">IAB60_10770</name>
</gene>
<feature type="transmembrane region" description="Helical" evidence="10">
    <location>
        <begin position="134"/>
        <end position="155"/>
    </location>
</feature>
<dbReference type="Pfam" id="PF00528">
    <property type="entry name" value="BPD_transp_1"/>
    <property type="match status" value="1"/>
</dbReference>
<evidence type="ECO:0000256" key="4">
    <source>
        <dbReference type="ARBA" id="ARBA00022475"/>
    </source>
</evidence>
<evidence type="ECO:0000256" key="2">
    <source>
        <dbReference type="ARBA" id="ARBA00009306"/>
    </source>
</evidence>
<dbReference type="InterPro" id="IPR000515">
    <property type="entry name" value="MetI-like"/>
</dbReference>
<reference evidence="12" key="2">
    <citation type="journal article" date="2021" name="PeerJ">
        <title>Extensive microbial diversity within the chicken gut microbiome revealed by metagenomics and culture.</title>
        <authorList>
            <person name="Gilroy R."/>
            <person name="Ravi A."/>
            <person name="Getino M."/>
            <person name="Pursley I."/>
            <person name="Horton D.L."/>
            <person name="Alikhan N.F."/>
            <person name="Baker D."/>
            <person name="Gharbi K."/>
            <person name="Hall N."/>
            <person name="Watson M."/>
            <person name="Adriaenssens E.M."/>
            <person name="Foster-Nyarko E."/>
            <person name="Jarju S."/>
            <person name="Secka A."/>
            <person name="Antonio M."/>
            <person name="Oren A."/>
            <person name="Chaudhuri R.R."/>
            <person name="La Ragione R."/>
            <person name="Hildebrand F."/>
            <person name="Pallen M.J."/>
        </authorList>
    </citation>
    <scope>NUCLEOTIDE SEQUENCE</scope>
    <source>
        <strain evidence="12">CHK123-3438</strain>
    </source>
</reference>
<dbReference type="SUPFAM" id="SSF161098">
    <property type="entry name" value="MetI-like"/>
    <property type="match status" value="1"/>
</dbReference>
<reference evidence="12" key="1">
    <citation type="submission" date="2020-10" db="EMBL/GenBank/DDBJ databases">
        <authorList>
            <person name="Gilroy R."/>
        </authorList>
    </citation>
    <scope>NUCLEOTIDE SEQUENCE</scope>
    <source>
        <strain evidence="12">CHK123-3438</strain>
    </source>
</reference>
<organism evidence="12 13">
    <name type="scientific">Candidatus Caccovicinus merdipullorum</name>
    <dbReference type="NCBI Taxonomy" id="2840724"/>
    <lineage>
        <taxon>Bacteria</taxon>
        <taxon>Bacillati</taxon>
        <taxon>Bacillota</taxon>
        <taxon>Clostridia</taxon>
        <taxon>Eubacteriales</taxon>
        <taxon>Candidatus Caccovicinus</taxon>
    </lineage>
</organism>
<dbReference type="GO" id="GO:0071916">
    <property type="term" value="F:dipeptide transmembrane transporter activity"/>
    <property type="evidence" value="ECO:0007669"/>
    <property type="project" value="TreeGrafter"/>
</dbReference>
<evidence type="ECO:0000256" key="1">
    <source>
        <dbReference type="ARBA" id="ARBA00004651"/>
    </source>
</evidence>
<evidence type="ECO:0000256" key="10">
    <source>
        <dbReference type="RuleBase" id="RU363032"/>
    </source>
</evidence>
<dbReference type="InterPro" id="IPR025966">
    <property type="entry name" value="OppC_N"/>
</dbReference>
<evidence type="ECO:0000256" key="3">
    <source>
        <dbReference type="ARBA" id="ARBA00022448"/>
    </source>
</evidence>
<dbReference type="CDD" id="cd06261">
    <property type="entry name" value="TM_PBP2"/>
    <property type="match status" value="1"/>
</dbReference>
<accession>A0A9D1KFF6</accession>
<dbReference type="PANTHER" id="PTHR43386:SF3">
    <property type="entry name" value="GLUTATHIONE TRANSPORT SYSTEM PERMEASE PROTEIN GSID"/>
    <property type="match status" value="1"/>
</dbReference>
<keyword evidence="6 10" id="KW-1133">Transmembrane helix</keyword>
<comment type="similarity">
    <text evidence="2 10">Belongs to the binding-protein-dependent transport system permease family.</text>
</comment>
<keyword evidence="4" id="KW-1003">Cell membrane</keyword>
<proteinExistence type="inferred from homology"/>
<dbReference type="PANTHER" id="PTHR43386">
    <property type="entry name" value="OLIGOPEPTIDE TRANSPORT SYSTEM PERMEASE PROTEIN APPC"/>
    <property type="match status" value="1"/>
</dbReference>
<dbReference type="GO" id="GO:0005886">
    <property type="term" value="C:plasma membrane"/>
    <property type="evidence" value="ECO:0007669"/>
    <property type="project" value="UniProtKB-SubCell"/>
</dbReference>
<evidence type="ECO:0000313" key="12">
    <source>
        <dbReference type="EMBL" id="HIT42553.1"/>
    </source>
</evidence>
<keyword evidence="7 10" id="KW-0472">Membrane</keyword>
<dbReference type="EMBL" id="DVKS01000183">
    <property type="protein sequence ID" value="HIT42553.1"/>
    <property type="molecule type" value="Genomic_DNA"/>
</dbReference>
<dbReference type="AlphaFoldDB" id="A0A9D1KFF6"/>
<protein>
    <recommendedName>
        <fullName evidence="9">Glutathione transport system permease protein GsiD</fullName>
    </recommendedName>
</protein>
<evidence type="ECO:0000256" key="9">
    <source>
        <dbReference type="ARBA" id="ARBA00041106"/>
    </source>
</evidence>
<evidence type="ECO:0000256" key="5">
    <source>
        <dbReference type="ARBA" id="ARBA00022692"/>
    </source>
</evidence>
<evidence type="ECO:0000313" key="13">
    <source>
        <dbReference type="Proteomes" id="UP000886860"/>
    </source>
</evidence>
<keyword evidence="5 10" id="KW-0812">Transmembrane</keyword>
<sequence length="297" mass="31881">MARKKTSGNAEMNERTDIKTPVSEMIRKFKRQKNAVVALFFIIFLVIIALVGEYLVPYGINEYDYSAILQGPSMAHWFGTDEFGRDLFSRIVCGTRISLAVGLSAVTVGAICGTVLGLLGGYYGGFVDSVIMRICDTLFAFPGIILAIAIVAILGSGLGNVVIAVAVFSTPTFARLVRSRTLALKHSVFVQAARNLGASDARILFRHILPGAVPEIIVQFTMSVGSSILTASSLSFLGMGAQPPTPEWGLLLSNGRNYMLTSLHATLFPGLAIFLTVLSFNILGDGLRDALDPKLTD</sequence>
<comment type="caution">
    <text evidence="12">The sequence shown here is derived from an EMBL/GenBank/DDBJ whole genome shotgun (WGS) entry which is preliminary data.</text>
</comment>
<dbReference type="InterPro" id="IPR050366">
    <property type="entry name" value="BP-dependent_transpt_permease"/>
</dbReference>
<comment type="subcellular location">
    <subcellularLocation>
        <location evidence="1 10">Cell membrane</location>
        <topology evidence="1 10">Multi-pass membrane protein</topology>
    </subcellularLocation>
</comment>
<dbReference type="Pfam" id="PF12911">
    <property type="entry name" value="OppC_N"/>
    <property type="match status" value="1"/>
</dbReference>
<dbReference type="Proteomes" id="UP000886860">
    <property type="component" value="Unassembled WGS sequence"/>
</dbReference>
<feature type="transmembrane region" description="Helical" evidence="10">
    <location>
        <begin position="97"/>
        <end position="122"/>
    </location>
</feature>
<comment type="function">
    <text evidence="8">Part of the ABC transporter complex GsiABCD involved in glutathione import. Probably responsible for the translocation of the substrate across the membrane.</text>
</comment>
<evidence type="ECO:0000256" key="6">
    <source>
        <dbReference type="ARBA" id="ARBA00022989"/>
    </source>
</evidence>
<evidence type="ECO:0000256" key="7">
    <source>
        <dbReference type="ARBA" id="ARBA00023136"/>
    </source>
</evidence>
<feature type="transmembrane region" description="Helical" evidence="10">
    <location>
        <begin position="35"/>
        <end position="56"/>
    </location>
</feature>
<name>A0A9D1KFF6_9FIRM</name>
<dbReference type="PROSITE" id="PS50928">
    <property type="entry name" value="ABC_TM1"/>
    <property type="match status" value="1"/>
</dbReference>
<evidence type="ECO:0000259" key="11">
    <source>
        <dbReference type="PROSITE" id="PS50928"/>
    </source>
</evidence>
<feature type="transmembrane region" description="Helical" evidence="10">
    <location>
        <begin position="258"/>
        <end position="284"/>
    </location>
</feature>
<dbReference type="InterPro" id="IPR035906">
    <property type="entry name" value="MetI-like_sf"/>
</dbReference>
<feature type="domain" description="ABC transmembrane type-1" evidence="11">
    <location>
        <begin position="95"/>
        <end position="284"/>
    </location>
</feature>
<evidence type="ECO:0000256" key="8">
    <source>
        <dbReference type="ARBA" id="ARBA00037215"/>
    </source>
</evidence>
<dbReference type="Gene3D" id="1.10.3720.10">
    <property type="entry name" value="MetI-like"/>
    <property type="match status" value="1"/>
</dbReference>
<keyword evidence="3 10" id="KW-0813">Transport</keyword>